<accession>A0A3G4ZM49</accession>
<feature type="transmembrane region" description="Helical" evidence="1">
    <location>
        <begin position="36"/>
        <end position="57"/>
    </location>
</feature>
<sequence>MYDILITHSMLITHGIIYLVSFIFSYYFAYNDIYKFINLVILGWSLFGLTSIGHELYHLKIDKKNRITNFFVDLVGFCCLDLWGVSKENWIERHNKWHHYNVREEGEDEHLVKGSQITNFINTIVVLTKTYRLLEISLRNFLIIFFRIFFFGQISFYALPVVYSTVILCTMYLTFIAHCAPVIIKNESPELKQIHRSVDIFPHNSIIILLTGAFNMHTAHHLSSSTTRDGLYKIHNEYTKKYPLEYRVIKTPRHLLNFFLNNYVEFNSTEEWNKKILA</sequence>
<dbReference type="Pfam" id="PF00487">
    <property type="entry name" value="FA_desaturase"/>
    <property type="match status" value="1"/>
</dbReference>
<organism evidence="3">
    <name type="scientific">Terrestrivirus sp</name>
    <dbReference type="NCBI Taxonomy" id="2487775"/>
    <lineage>
        <taxon>Viruses</taxon>
        <taxon>Varidnaviria</taxon>
        <taxon>Bamfordvirae</taxon>
        <taxon>Nucleocytoviricota</taxon>
        <taxon>Megaviricetes</taxon>
        <taxon>Imitervirales</taxon>
        <taxon>Mimiviridae</taxon>
        <taxon>Klosneuvirinae</taxon>
    </lineage>
</organism>
<feature type="transmembrane region" description="Helical" evidence="1">
    <location>
        <begin position="12"/>
        <end position="30"/>
    </location>
</feature>
<evidence type="ECO:0000313" key="3">
    <source>
        <dbReference type="EMBL" id="AYV75925.1"/>
    </source>
</evidence>
<evidence type="ECO:0000256" key="1">
    <source>
        <dbReference type="SAM" id="Phobius"/>
    </source>
</evidence>
<name>A0A3G4ZM49_9VIRU</name>
<protein>
    <recommendedName>
        <fullName evidence="2">Fatty acid desaturase domain-containing protein</fullName>
    </recommendedName>
</protein>
<keyword evidence="1" id="KW-1133">Transmembrane helix</keyword>
<keyword evidence="1" id="KW-0472">Membrane</keyword>
<reference evidence="3" key="1">
    <citation type="submission" date="2018-10" db="EMBL/GenBank/DDBJ databases">
        <title>Hidden diversity of soil giant viruses.</title>
        <authorList>
            <person name="Schulz F."/>
            <person name="Alteio L."/>
            <person name="Goudeau D."/>
            <person name="Ryan E.M."/>
            <person name="Malmstrom R.R."/>
            <person name="Blanchard J."/>
            <person name="Woyke T."/>
        </authorList>
    </citation>
    <scope>NUCLEOTIDE SEQUENCE</scope>
    <source>
        <strain evidence="3">TEV1</strain>
    </source>
</reference>
<keyword evidence="1" id="KW-0812">Transmembrane</keyword>
<dbReference type="InterPro" id="IPR005804">
    <property type="entry name" value="FA_desaturase_dom"/>
</dbReference>
<dbReference type="GO" id="GO:0006629">
    <property type="term" value="P:lipid metabolic process"/>
    <property type="evidence" value="ECO:0007669"/>
    <property type="project" value="InterPro"/>
</dbReference>
<feature type="domain" description="Fatty acid desaturase" evidence="2">
    <location>
        <begin position="40"/>
        <end position="111"/>
    </location>
</feature>
<evidence type="ECO:0000259" key="2">
    <source>
        <dbReference type="Pfam" id="PF00487"/>
    </source>
</evidence>
<gene>
    <name evidence="3" type="ORF">Terrestrivirus3_194</name>
</gene>
<feature type="transmembrane region" description="Helical" evidence="1">
    <location>
        <begin position="165"/>
        <end position="184"/>
    </location>
</feature>
<dbReference type="EMBL" id="MK071981">
    <property type="protein sequence ID" value="AYV75925.1"/>
    <property type="molecule type" value="Genomic_DNA"/>
</dbReference>
<proteinExistence type="predicted"/>